<dbReference type="Proteomes" id="UP000236311">
    <property type="component" value="Unassembled WGS sequence"/>
</dbReference>
<dbReference type="AlphaFoldDB" id="A0A2K4ZAP2"/>
<evidence type="ECO:0008006" key="3">
    <source>
        <dbReference type="Google" id="ProtNLM"/>
    </source>
</evidence>
<keyword evidence="2" id="KW-1185">Reference proteome</keyword>
<proteinExistence type="predicted"/>
<reference evidence="1 2" key="1">
    <citation type="submission" date="2018-01" db="EMBL/GenBank/DDBJ databases">
        <authorList>
            <person name="Gaut B.S."/>
            <person name="Morton B.R."/>
            <person name="Clegg M.T."/>
            <person name="Duvall M.R."/>
        </authorList>
    </citation>
    <scope>NUCLEOTIDE SEQUENCE [LARGE SCALE GENOMIC DNA]</scope>
    <source>
        <strain evidence="1">GP69</strain>
    </source>
</reference>
<dbReference type="EMBL" id="OFSM01000001">
    <property type="protein sequence ID" value="SOY27535.1"/>
    <property type="molecule type" value="Genomic_DNA"/>
</dbReference>
<accession>A0A2K4ZAP2</accession>
<dbReference type="SUPFAM" id="SSF63825">
    <property type="entry name" value="YWTD domain"/>
    <property type="match status" value="1"/>
</dbReference>
<dbReference type="RefSeq" id="WP_103237652.1">
    <property type="nucleotide sequence ID" value="NZ_JANJZD010000016.1"/>
</dbReference>
<protein>
    <recommendedName>
        <fullName evidence="3">CDP-Glycerol:Poly(Glycerophosphate) glycerophosphotransferase</fullName>
    </recommendedName>
</protein>
<organism evidence="1 2">
    <name type="scientific">Acetatifactor muris</name>
    <dbReference type="NCBI Taxonomy" id="879566"/>
    <lineage>
        <taxon>Bacteria</taxon>
        <taxon>Bacillati</taxon>
        <taxon>Bacillota</taxon>
        <taxon>Clostridia</taxon>
        <taxon>Lachnospirales</taxon>
        <taxon>Lachnospiraceae</taxon>
        <taxon>Acetatifactor</taxon>
    </lineage>
</organism>
<dbReference type="OrthoDB" id="1662110at2"/>
<sequence length="867" mass="99529">MRRAQKKQAQDFAKLLAQAHDEIRKEIGKKNRAAAMDLLAQCQEGAVQLGNLIEKTEGEEAATIPLLESYCELAYRIYEEINGSVDEAINENRIYKKLRKALLQIENSIRNDIKVRLEVVFFPYKASMWDSLESVWMAANGDPDCDAYVVPIPYYDRNRDGSLGVYHYEGGSLPEYVPIVYYENYRLEERRPDIAYIHNPYDQGNYVTSVEPGFYSSEIKKYVDKLVYIPYYTTTGGMSEGQEQCMAYYYADYIVIQSAKYRKFFDSDLPDSKFLALGSPKFDRIIRMCASPGTPPEDWKKKMDGRKVCFYNTSINGMLGDTPRFLKKMAYIFRCFQGREDVCLMWRPHPLLESTFDSLRPEYRPLYDKLKKLFLEQDLGIYDETPDITETISYCDAYIGDSATSVTSLFGMAGKPLFIVNNSLDKAPGAEDWRGEIIRGFRTDGKDQWIITQGNKLYHAPGNDYHYRYYCDLSAYASGGYYSSTWEIGGKVYVCPANAQEILVVAGGRIERRVPLVRCVEQGGAFAGAWGIGQYLFLIPLRYPAIVRYDTEKDRVDYIRGYNDVFIQIVEEKRRVGGSCVWNGFLMLASPADNRILAIEASTGKAGLLTANVQNYEGCGGMIPETGGRDSEKDAGRMRGKDAAVAQYIWLLPFSGTTIVRWNPETGEAREYGDMPAGFQCRELPKRLETRERPFCQAMFREKEVIFSPYWGNMFLCLDRETGELREWKPFFPVLEKEKNEYFIFSCPGYFLPGAAGSWPERWFSGFDRKLYDINPDTGEYREVEIVFDEEELMAHADGFCEGSDWMQYACEENAFQTLEDFLDGNLKGASFDRERQLRAYEKIAANNDGTCGEKLHRFVCEKIRER</sequence>
<gene>
    <name evidence="1" type="ORF">AMURIS_00239</name>
</gene>
<evidence type="ECO:0000313" key="2">
    <source>
        <dbReference type="Proteomes" id="UP000236311"/>
    </source>
</evidence>
<name>A0A2K4ZAP2_9FIRM</name>
<evidence type="ECO:0000313" key="1">
    <source>
        <dbReference type="EMBL" id="SOY27535.1"/>
    </source>
</evidence>